<gene>
    <name evidence="1" type="ORF">SVIM_LOCUS489369</name>
</gene>
<evidence type="ECO:0008006" key="2">
    <source>
        <dbReference type="Google" id="ProtNLM"/>
    </source>
</evidence>
<dbReference type="AlphaFoldDB" id="A0A6N2NKJ7"/>
<reference evidence="1" key="1">
    <citation type="submission" date="2019-03" db="EMBL/GenBank/DDBJ databases">
        <authorList>
            <person name="Mank J."/>
            <person name="Almeida P."/>
        </authorList>
    </citation>
    <scope>NUCLEOTIDE SEQUENCE</scope>
    <source>
        <strain evidence="1">78183</strain>
    </source>
</reference>
<organism evidence="1">
    <name type="scientific">Salix viminalis</name>
    <name type="common">Common osier</name>
    <name type="synonym">Basket willow</name>
    <dbReference type="NCBI Taxonomy" id="40686"/>
    <lineage>
        <taxon>Eukaryota</taxon>
        <taxon>Viridiplantae</taxon>
        <taxon>Streptophyta</taxon>
        <taxon>Embryophyta</taxon>
        <taxon>Tracheophyta</taxon>
        <taxon>Spermatophyta</taxon>
        <taxon>Magnoliopsida</taxon>
        <taxon>eudicotyledons</taxon>
        <taxon>Gunneridae</taxon>
        <taxon>Pentapetalae</taxon>
        <taxon>rosids</taxon>
        <taxon>fabids</taxon>
        <taxon>Malpighiales</taxon>
        <taxon>Salicaceae</taxon>
        <taxon>Saliceae</taxon>
        <taxon>Salix</taxon>
    </lineage>
</organism>
<proteinExistence type="predicted"/>
<name>A0A6N2NKJ7_SALVM</name>
<sequence>MFPPPPSREDELKASDFTALSLSSDIQASQQSYIPSQVANKLQSAGFPCTRNSAGPMKVKRKRCLDGAELTIGIGSSSNLFKMQGVDHPTEPVSCVSLGGDYSQKQPAPTAAVSVRRELFDGASPYHHQFVQGVRGGNANKESDDRRYVNDPNRACLYQQYGRGISCENDGEMNTHPRARKTPGKTSFSDKIQHRMIKNRESAARLWKPSRQVENTELKKENDLLKRAVRFLLAILKDKTHEAASTFKELLSTLLNDTQESSCHGC</sequence>
<dbReference type="EMBL" id="CAADRP010002240">
    <property type="protein sequence ID" value="VFU64013.1"/>
    <property type="molecule type" value="Genomic_DNA"/>
</dbReference>
<evidence type="ECO:0000313" key="1">
    <source>
        <dbReference type="EMBL" id="VFU64013.1"/>
    </source>
</evidence>
<protein>
    <recommendedName>
        <fullName evidence="2">BZIP domain-containing protein</fullName>
    </recommendedName>
</protein>
<accession>A0A6N2NKJ7</accession>